<reference evidence="1" key="2">
    <citation type="submission" date="2025-08" db="UniProtKB">
        <authorList>
            <consortium name="Ensembl"/>
        </authorList>
    </citation>
    <scope>IDENTIFICATION</scope>
</reference>
<name>A0A452EFC6_CAPHI</name>
<keyword evidence="2" id="KW-1185">Reference proteome</keyword>
<dbReference type="EMBL" id="LWLT01000004">
    <property type="status" value="NOT_ANNOTATED_CDS"/>
    <property type="molecule type" value="Genomic_DNA"/>
</dbReference>
<dbReference type="AlphaFoldDB" id="A0A452EFC6"/>
<sequence length="61" mass="7126">MTWDLFTPRMMQRLSGDLDEEIRVSPKFCPQQTLLSFIHSRVFQVSLQRGLTGRVIKSSQE</sequence>
<dbReference type="Ensembl" id="ENSCHIT00000018498.1">
    <property type="protein sequence ID" value="ENSCHIP00000010715.1"/>
    <property type="gene ID" value="ENSCHIG00000013140.1"/>
</dbReference>
<dbReference type="GeneTree" id="ENSGT00940000181698"/>
<dbReference type="OMA" id="PRFCPQQ"/>
<evidence type="ECO:0000313" key="1">
    <source>
        <dbReference type="Ensembl" id="ENSCHIP00000010715.1"/>
    </source>
</evidence>
<dbReference type="Bgee" id="ENSCHIG00000013140">
    <property type="expression patterns" value="Expressed in fallopian tube and 2 other cell types or tissues"/>
</dbReference>
<protein>
    <submittedName>
        <fullName evidence="1">Uncharacterized protein</fullName>
    </submittedName>
</protein>
<reference evidence="1" key="3">
    <citation type="submission" date="2025-09" db="UniProtKB">
        <authorList>
            <consortium name="Ensembl"/>
        </authorList>
    </citation>
    <scope>IDENTIFICATION</scope>
</reference>
<evidence type="ECO:0000313" key="2">
    <source>
        <dbReference type="Proteomes" id="UP000291000"/>
    </source>
</evidence>
<dbReference type="Proteomes" id="UP000291000">
    <property type="component" value="Chromosome 3"/>
</dbReference>
<reference evidence="1 2" key="1">
    <citation type="submission" date="2016-04" db="EMBL/GenBank/DDBJ databases">
        <title>Polished mammalian reference genomes with single-molecule sequencing and chromosome conformation capture applied to the Capra hircus genome.</title>
        <authorList>
            <person name="Bickhart D.M."/>
            <person name="Koren S."/>
            <person name="Rosen B."/>
            <person name="Hastie A."/>
            <person name="Liachko I."/>
            <person name="Sullivan S.T."/>
            <person name="Burton J."/>
            <person name="Sayre B.L."/>
            <person name="Huson H.J."/>
            <person name="Lee J."/>
            <person name="Lam E."/>
            <person name="Kelley C.M."/>
            <person name="Hutchison J.L."/>
            <person name="Zhou Y."/>
            <person name="Sun J."/>
            <person name="Crisa A."/>
            <person name="Schwartz J.C."/>
            <person name="Hammond J.A."/>
            <person name="Schroeder S.G."/>
            <person name="Liu G.E."/>
            <person name="Dunham M."/>
            <person name="Shendure J."/>
            <person name="Sonstegard T.S."/>
            <person name="Phillippy A.M."/>
            <person name="Van Tassell C.P."/>
            <person name="Smith T.P."/>
        </authorList>
    </citation>
    <scope>NUCLEOTIDE SEQUENCE [LARGE SCALE GENOMIC DNA]</scope>
</reference>
<organism evidence="1 2">
    <name type="scientific">Capra hircus</name>
    <name type="common">Goat</name>
    <dbReference type="NCBI Taxonomy" id="9925"/>
    <lineage>
        <taxon>Eukaryota</taxon>
        <taxon>Metazoa</taxon>
        <taxon>Chordata</taxon>
        <taxon>Craniata</taxon>
        <taxon>Vertebrata</taxon>
        <taxon>Euteleostomi</taxon>
        <taxon>Mammalia</taxon>
        <taxon>Eutheria</taxon>
        <taxon>Laurasiatheria</taxon>
        <taxon>Artiodactyla</taxon>
        <taxon>Ruminantia</taxon>
        <taxon>Pecora</taxon>
        <taxon>Bovidae</taxon>
        <taxon>Caprinae</taxon>
        <taxon>Capra</taxon>
    </lineage>
</organism>
<accession>A0A452EFC6</accession>
<proteinExistence type="predicted"/>